<evidence type="ECO:0000256" key="5">
    <source>
        <dbReference type="ARBA" id="ARBA00023136"/>
    </source>
</evidence>
<evidence type="ECO:0000313" key="8">
    <source>
        <dbReference type="EMBL" id="OBA28897.1"/>
    </source>
</evidence>
<dbReference type="AlphaFoldDB" id="A0A1B7TJI5"/>
<dbReference type="PROSITE" id="PS00989">
    <property type="entry name" value="CLAT_ADAPTOR_S"/>
    <property type="match status" value="1"/>
</dbReference>
<name>A0A1B7TJI5_9ASCO</name>
<evidence type="ECO:0000256" key="2">
    <source>
        <dbReference type="ARBA" id="ARBA00006972"/>
    </source>
</evidence>
<sequence>MIHSVLMFNNQGSPRLMKHYTPIPLSQQKELYDQIYNRIKLGEQQGQKTNFLTNNTESDATYQIIYKKYSGLYFVLLVDLEESPLRMLDFIHGFVECLNVCFEDVTELDLVFGWQTLQSVLEEMIVGGIVVEIDRKKIVQNIDELNGGHTSDNSLEGGVKRLGDTLFSFASGGFGTWSSSK</sequence>
<dbReference type="GO" id="GO:0012505">
    <property type="term" value="C:endomembrane system"/>
    <property type="evidence" value="ECO:0007669"/>
    <property type="project" value="UniProtKB-SubCell"/>
</dbReference>
<feature type="domain" description="AP complex mu/sigma subunit" evidence="7">
    <location>
        <begin position="1"/>
        <end position="146"/>
    </location>
</feature>
<dbReference type="InterPro" id="IPR022775">
    <property type="entry name" value="AP_mu_sigma_su"/>
</dbReference>
<evidence type="ECO:0000313" key="9">
    <source>
        <dbReference type="Proteomes" id="UP000092321"/>
    </source>
</evidence>
<dbReference type="GO" id="GO:0016192">
    <property type="term" value="P:vesicle-mediated transport"/>
    <property type="evidence" value="ECO:0007669"/>
    <property type="project" value="InterPro"/>
</dbReference>
<keyword evidence="3 6" id="KW-0813">Transport</keyword>
<accession>A0A1B7TJI5</accession>
<dbReference type="InterPro" id="IPR016635">
    <property type="entry name" value="AP_complex_ssu"/>
</dbReference>
<reference evidence="9" key="1">
    <citation type="journal article" date="2016" name="Proc. Natl. Acad. Sci. U.S.A.">
        <title>Comparative genomics of biotechnologically important yeasts.</title>
        <authorList>
            <person name="Riley R."/>
            <person name="Haridas S."/>
            <person name="Wolfe K.H."/>
            <person name="Lopes M.R."/>
            <person name="Hittinger C.T."/>
            <person name="Goeker M."/>
            <person name="Salamov A.A."/>
            <person name="Wisecaver J.H."/>
            <person name="Long T.M."/>
            <person name="Calvey C.H."/>
            <person name="Aerts A.L."/>
            <person name="Barry K.W."/>
            <person name="Choi C."/>
            <person name="Clum A."/>
            <person name="Coughlan A.Y."/>
            <person name="Deshpande S."/>
            <person name="Douglass A.P."/>
            <person name="Hanson S.J."/>
            <person name="Klenk H.-P."/>
            <person name="LaButti K.M."/>
            <person name="Lapidus A."/>
            <person name="Lindquist E.A."/>
            <person name="Lipzen A.M."/>
            <person name="Meier-Kolthoff J.P."/>
            <person name="Ohm R.A."/>
            <person name="Otillar R.P."/>
            <person name="Pangilinan J.L."/>
            <person name="Peng Y."/>
            <person name="Rokas A."/>
            <person name="Rosa C.A."/>
            <person name="Scheuner C."/>
            <person name="Sibirny A.A."/>
            <person name="Slot J.C."/>
            <person name="Stielow J.B."/>
            <person name="Sun H."/>
            <person name="Kurtzman C.P."/>
            <person name="Blackwell M."/>
            <person name="Grigoriev I.V."/>
            <person name="Jeffries T.W."/>
        </authorList>
    </citation>
    <scope>NUCLEOTIDE SEQUENCE [LARGE SCALE GENOMIC DNA]</scope>
    <source>
        <strain evidence="9">NRRL Y-1626</strain>
    </source>
</reference>
<dbReference type="PIRSF" id="PIRSF015588">
    <property type="entry name" value="AP_complex_sigma"/>
    <property type="match status" value="1"/>
</dbReference>
<dbReference type="InterPro" id="IPR011012">
    <property type="entry name" value="Longin-like_dom_sf"/>
</dbReference>
<dbReference type="GO" id="GO:0030117">
    <property type="term" value="C:membrane coat"/>
    <property type="evidence" value="ECO:0007669"/>
    <property type="project" value="InterPro"/>
</dbReference>
<dbReference type="Proteomes" id="UP000092321">
    <property type="component" value="Unassembled WGS sequence"/>
</dbReference>
<comment type="caution">
    <text evidence="8">The sequence shown here is derived from an EMBL/GenBank/DDBJ whole genome shotgun (WGS) entry which is preliminary data.</text>
</comment>
<dbReference type="InterPro" id="IPR000804">
    <property type="entry name" value="Clathrin_sm-chain_CS"/>
</dbReference>
<dbReference type="Gene3D" id="3.30.450.60">
    <property type="match status" value="1"/>
</dbReference>
<dbReference type="Pfam" id="PF01217">
    <property type="entry name" value="Clat_adaptor_s"/>
    <property type="match status" value="1"/>
</dbReference>
<evidence type="ECO:0000259" key="7">
    <source>
        <dbReference type="Pfam" id="PF01217"/>
    </source>
</evidence>
<organism evidence="8 9">
    <name type="scientific">Hanseniaspora valbyensis NRRL Y-1626</name>
    <dbReference type="NCBI Taxonomy" id="766949"/>
    <lineage>
        <taxon>Eukaryota</taxon>
        <taxon>Fungi</taxon>
        <taxon>Dikarya</taxon>
        <taxon>Ascomycota</taxon>
        <taxon>Saccharomycotina</taxon>
        <taxon>Saccharomycetes</taxon>
        <taxon>Saccharomycodales</taxon>
        <taxon>Saccharomycodaceae</taxon>
        <taxon>Hanseniaspora</taxon>
    </lineage>
</organism>
<keyword evidence="9" id="KW-1185">Reference proteome</keyword>
<evidence type="ECO:0000256" key="6">
    <source>
        <dbReference type="PIRNR" id="PIRNR015588"/>
    </source>
</evidence>
<comment type="similarity">
    <text evidence="2 6">Belongs to the adaptor complexes small subunit family.</text>
</comment>
<evidence type="ECO:0000256" key="3">
    <source>
        <dbReference type="ARBA" id="ARBA00022448"/>
    </source>
</evidence>
<comment type="subcellular location">
    <subcellularLocation>
        <location evidence="1">Endomembrane system</location>
    </subcellularLocation>
</comment>
<dbReference type="EMBL" id="LXPE01000002">
    <property type="protein sequence ID" value="OBA28897.1"/>
    <property type="molecule type" value="Genomic_DNA"/>
</dbReference>
<dbReference type="GO" id="GO:0006886">
    <property type="term" value="P:intracellular protein transport"/>
    <property type="evidence" value="ECO:0007669"/>
    <property type="project" value="UniProtKB-UniRule"/>
</dbReference>
<evidence type="ECO:0000256" key="4">
    <source>
        <dbReference type="ARBA" id="ARBA00022927"/>
    </source>
</evidence>
<gene>
    <name evidence="8" type="ORF">HANVADRAFT_21024</name>
</gene>
<proteinExistence type="inferred from homology"/>
<dbReference type="PANTHER" id="PTHR11753">
    <property type="entry name" value="ADAPTOR COMPLEXES SMALL SUBUNIT FAMILY"/>
    <property type="match status" value="1"/>
</dbReference>
<keyword evidence="4 6" id="KW-0653">Protein transport</keyword>
<dbReference type="SUPFAM" id="SSF64356">
    <property type="entry name" value="SNARE-like"/>
    <property type="match status" value="1"/>
</dbReference>
<dbReference type="OrthoDB" id="10261046at2759"/>
<keyword evidence="5 6" id="KW-0472">Membrane</keyword>
<evidence type="ECO:0000256" key="1">
    <source>
        <dbReference type="ARBA" id="ARBA00004308"/>
    </source>
</evidence>
<protein>
    <recommendedName>
        <fullName evidence="6">AP complex subunit sigma</fullName>
    </recommendedName>
</protein>